<dbReference type="PANTHER" id="PTHR43792:SF8">
    <property type="entry name" value="[RIBOSOMAL PROTEIN US5]-ALANINE N-ACETYLTRANSFERASE"/>
    <property type="match status" value="1"/>
</dbReference>
<evidence type="ECO:0000256" key="1">
    <source>
        <dbReference type="ARBA" id="ARBA00022679"/>
    </source>
</evidence>
<dbReference type="PANTHER" id="PTHR43792">
    <property type="entry name" value="GNAT FAMILY, PUTATIVE (AFU_ORTHOLOGUE AFUA_3G00765)-RELATED-RELATED"/>
    <property type="match status" value="1"/>
</dbReference>
<evidence type="ECO:0000313" key="5">
    <source>
        <dbReference type="EMBL" id="MCR2045598.1"/>
    </source>
</evidence>
<dbReference type="EMBL" id="JANJZL010000023">
    <property type="protein sequence ID" value="MCR2045598.1"/>
    <property type="molecule type" value="Genomic_DNA"/>
</dbReference>
<organism evidence="5 6">
    <name type="scientific">Anaerosalibacter massiliensis</name>
    <dbReference type="NCBI Taxonomy" id="1347392"/>
    <lineage>
        <taxon>Bacteria</taxon>
        <taxon>Bacillati</taxon>
        <taxon>Bacillota</taxon>
        <taxon>Tissierellia</taxon>
        <taxon>Tissierellales</taxon>
        <taxon>Sporanaerobacteraceae</taxon>
        <taxon>Anaerosalibacter</taxon>
    </lineage>
</organism>
<comment type="caution">
    <text evidence="5">The sequence shown here is derived from an EMBL/GenBank/DDBJ whole genome shotgun (WGS) entry which is preliminary data.</text>
</comment>
<dbReference type="GO" id="GO:0016747">
    <property type="term" value="F:acyltransferase activity, transferring groups other than amino-acyl groups"/>
    <property type="evidence" value="ECO:0007669"/>
    <property type="project" value="InterPro"/>
</dbReference>
<dbReference type="RefSeq" id="WP_257490776.1">
    <property type="nucleotide sequence ID" value="NZ_JANJZL010000023.1"/>
</dbReference>
<gene>
    <name evidence="5" type="ORF">NSA23_16050</name>
</gene>
<comment type="similarity">
    <text evidence="3">Belongs to the acetyltransferase family. RimJ subfamily.</text>
</comment>
<dbReference type="Gene3D" id="3.40.630.30">
    <property type="match status" value="1"/>
</dbReference>
<accession>A0A9X2S6F4</accession>
<evidence type="ECO:0000313" key="6">
    <source>
        <dbReference type="Proteomes" id="UP001142078"/>
    </source>
</evidence>
<name>A0A9X2S6F4_9FIRM</name>
<keyword evidence="1" id="KW-0808">Transferase</keyword>
<dbReference type="InterPro" id="IPR000182">
    <property type="entry name" value="GNAT_dom"/>
</dbReference>
<keyword evidence="6" id="KW-1185">Reference proteome</keyword>
<sequence length="181" mass="21069">MNQMPIIKTERLILRPFNLSDENEVQRLAGNIAIAEMTLNIPYPYEDGIAGEWIKTHKEKYEEGKMLNLAITDRTDNYLIGTIGLSIKKEYDIGELGYWIGRPYWNKGYCTEAAEAILDYGFKKMHLNRIYATHLKKNPASGKVMEKIGMKKEGILRQHVKKWGEYEDLVYYGLLKSEFIR</sequence>
<dbReference type="Pfam" id="PF13302">
    <property type="entry name" value="Acetyltransf_3"/>
    <property type="match status" value="1"/>
</dbReference>
<dbReference type="InterPro" id="IPR051531">
    <property type="entry name" value="N-acetyltransferase"/>
</dbReference>
<dbReference type="SUPFAM" id="SSF55729">
    <property type="entry name" value="Acyl-CoA N-acyltransferases (Nat)"/>
    <property type="match status" value="1"/>
</dbReference>
<evidence type="ECO:0000256" key="2">
    <source>
        <dbReference type="ARBA" id="ARBA00023315"/>
    </source>
</evidence>
<dbReference type="Proteomes" id="UP001142078">
    <property type="component" value="Unassembled WGS sequence"/>
</dbReference>
<dbReference type="InterPro" id="IPR016181">
    <property type="entry name" value="Acyl_CoA_acyltransferase"/>
</dbReference>
<keyword evidence="2" id="KW-0012">Acyltransferase</keyword>
<reference evidence="5" key="1">
    <citation type="submission" date="2022-07" db="EMBL/GenBank/DDBJ databases">
        <title>Enhanced cultured diversity of the mouse gut microbiota enables custom-made synthetic communities.</title>
        <authorList>
            <person name="Afrizal A."/>
        </authorList>
    </citation>
    <scope>NUCLEOTIDE SEQUENCE</scope>
    <source>
        <strain evidence="5">DSM 29482</strain>
    </source>
</reference>
<evidence type="ECO:0000256" key="3">
    <source>
        <dbReference type="ARBA" id="ARBA00038502"/>
    </source>
</evidence>
<dbReference type="PROSITE" id="PS51186">
    <property type="entry name" value="GNAT"/>
    <property type="match status" value="1"/>
</dbReference>
<protein>
    <submittedName>
        <fullName evidence="5">GNAT family N-acetyltransferase</fullName>
    </submittedName>
</protein>
<dbReference type="AlphaFoldDB" id="A0A9X2S6F4"/>
<proteinExistence type="inferred from homology"/>
<feature type="domain" description="N-acetyltransferase" evidence="4">
    <location>
        <begin position="12"/>
        <end position="173"/>
    </location>
</feature>
<evidence type="ECO:0000259" key="4">
    <source>
        <dbReference type="PROSITE" id="PS51186"/>
    </source>
</evidence>